<protein>
    <submittedName>
        <fullName evidence="1">Uncharacterized protein</fullName>
    </submittedName>
</protein>
<dbReference type="AlphaFoldDB" id="A0A200PMY1"/>
<dbReference type="EMBL" id="MVGT01004028">
    <property type="protein sequence ID" value="OVA01989.1"/>
    <property type="molecule type" value="Genomic_DNA"/>
</dbReference>
<comment type="caution">
    <text evidence="1">The sequence shown here is derived from an EMBL/GenBank/DDBJ whole genome shotgun (WGS) entry which is preliminary data.</text>
</comment>
<accession>A0A200PMY1</accession>
<evidence type="ECO:0000313" key="2">
    <source>
        <dbReference type="EMBL" id="OVA01989.1"/>
    </source>
</evidence>
<evidence type="ECO:0000313" key="1">
    <source>
        <dbReference type="EMBL" id="OUZ99575.1"/>
    </source>
</evidence>
<organism evidence="1 3">
    <name type="scientific">Macleaya cordata</name>
    <name type="common">Five-seeded plume-poppy</name>
    <name type="synonym">Bocconia cordata</name>
    <dbReference type="NCBI Taxonomy" id="56857"/>
    <lineage>
        <taxon>Eukaryota</taxon>
        <taxon>Viridiplantae</taxon>
        <taxon>Streptophyta</taxon>
        <taxon>Embryophyta</taxon>
        <taxon>Tracheophyta</taxon>
        <taxon>Spermatophyta</taxon>
        <taxon>Magnoliopsida</taxon>
        <taxon>Ranunculales</taxon>
        <taxon>Papaveraceae</taxon>
        <taxon>Papaveroideae</taxon>
        <taxon>Macleaya</taxon>
    </lineage>
</organism>
<gene>
    <name evidence="1" type="ORF">BVC80_7043g1</name>
    <name evidence="2" type="ORF">BVC80_837g2</name>
</gene>
<dbReference type="EMBL" id="MVGT01004402">
    <property type="protein sequence ID" value="OUZ99575.1"/>
    <property type="molecule type" value="Genomic_DNA"/>
</dbReference>
<reference evidence="1 3" key="1">
    <citation type="journal article" date="2017" name="Mol. Plant">
        <title>The Genome of Medicinal Plant Macleaya cordata Provides New Insights into Benzylisoquinoline Alkaloids Metabolism.</title>
        <authorList>
            <person name="Liu X."/>
            <person name="Liu Y."/>
            <person name="Huang P."/>
            <person name="Ma Y."/>
            <person name="Qing Z."/>
            <person name="Tang Q."/>
            <person name="Cao H."/>
            <person name="Cheng P."/>
            <person name="Zheng Y."/>
            <person name="Yuan Z."/>
            <person name="Zhou Y."/>
            <person name="Liu J."/>
            <person name="Tang Z."/>
            <person name="Zhuo Y."/>
            <person name="Zhang Y."/>
            <person name="Yu L."/>
            <person name="Huang J."/>
            <person name="Yang P."/>
            <person name="Peng Q."/>
            <person name="Zhang J."/>
            <person name="Jiang W."/>
            <person name="Zhang Z."/>
            <person name="Lin K."/>
            <person name="Ro D.K."/>
            <person name="Chen X."/>
            <person name="Xiong X."/>
            <person name="Shang Y."/>
            <person name="Huang S."/>
            <person name="Zeng J."/>
        </authorList>
    </citation>
    <scope>NUCLEOTIDE SEQUENCE [LARGE SCALE GENOMIC DNA]</scope>
    <source>
        <strain evidence="1">BLH2017</strain>
        <strain evidence="3">cv. BLH2017</strain>
        <tissue evidence="1">Root</tissue>
    </source>
</reference>
<name>A0A200PMY1_MACCD</name>
<keyword evidence="3" id="KW-1185">Reference proteome</keyword>
<sequence>MVTWNRNDIPSDIVDINRTRQGGITVEDEDLIDVDSIMSDGDSNVVMCNDDIDGIFSNGDSDARMSDGDSDDSV</sequence>
<dbReference type="Proteomes" id="UP000195402">
    <property type="component" value="Unassembled WGS sequence"/>
</dbReference>
<proteinExistence type="predicted"/>
<evidence type="ECO:0000313" key="3">
    <source>
        <dbReference type="Proteomes" id="UP000195402"/>
    </source>
</evidence>